<reference evidence="4" key="3">
    <citation type="submission" date="2025-04" db="UniProtKB">
        <authorList>
            <consortium name="RefSeq"/>
        </authorList>
    </citation>
    <scope>IDENTIFICATION</scope>
    <source>
        <strain evidence="4">CBS 304.34</strain>
    </source>
</reference>
<evidence type="ECO:0000313" key="3">
    <source>
        <dbReference type="Proteomes" id="UP000504636"/>
    </source>
</evidence>
<organism evidence="2">
    <name type="scientific">Mytilinidion resinicola</name>
    <dbReference type="NCBI Taxonomy" id="574789"/>
    <lineage>
        <taxon>Eukaryota</taxon>
        <taxon>Fungi</taxon>
        <taxon>Dikarya</taxon>
        <taxon>Ascomycota</taxon>
        <taxon>Pezizomycotina</taxon>
        <taxon>Dothideomycetes</taxon>
        <taxon>Pleosporomycetidae</taxon>
        <taxon>Mytilinidiales</taxon>
        <taxon>Mytilinidiaceae</taxon>
        <taxon>Mytilinidion</taxon>
    </lineage>
</organism>
<dbReference type="RefSeq" id="XP_033572850.1">
    <property type="nucleotide sequence ID" value="XM_033725862.1"/>
</dbReference>
<dbReference type="EMBL" id="MU003708">
    <property type="protein sequence ID" value="KAF2805886.1"/>
    <property type="molecule type" value="Genomic_DNA"/>
</dbReference>
<dbReference type="Proteomes" id="UP000504636">
    <property type="component" value="Unplaced"/>
</dbReference>
<evidence type="ECO:0000313" key="2">
    <source>
        <dbReference type="EMBL" id="KAF2805886.1"/>
    </source>
</evidence>
<protein>
    <submittedName>
        <fullName evidence="2 4">Uncharacterized protein</fullName>
    </submittedName>
</protein>
<keyword evidence="3" id="KW-1185">Reference proteome</keyword>
<reference evidence="2 4" key="1">
    <citation type="journal article" date="2020" name="Stud. Mycol.">
        <title>101 Dothideomycetes genomes: a test case for predicting lifestyles and emergence of pathogens.</title>
        <authorList>
            <person name="Haridas S."/>
            <person name="Albert R."/>
            <person name="Binder M."/>
            <person name="Bloem J."/>
            <person name="Labutti K."/>
            <person name="Salamov A."/>
            <person name="Andreopoulos B."/>
            <person name="Baker S."/>
            <person name="Barry K."/>
            <person name="Bills G."/>
            <person name="Bluhm B."/>
            <person name="Cannon C."/>
            <person name="Castanera R."/>
            <person name="Culley D."/>
            <person name="Daum C."/>
            <person name="Ezra D."/>
            <person name="Gonzalez J."/>
            <person name="Henrissat B."/>
            <person name="Kuo A."/>
            <person name="Liang C."/>
            <person name="Lipzen A."/>
            <person name="Lutzoni F."/>
            <person name="Magnuson J."/>
            <person name="Mondo S."/>
            <person name="Nolan M."/>
            <person name="Ohm R."/>
            <person name="Pangilinan J."/>
            <person name="Park H.-J."/>
            <person name="Ramirez L."/>
            <person name="Alfaro M."/>
            <person name="Sun H."/>
            <person name="Tritt A."/>
            <person name="Yoshinaga Y."/>
            <person name="Zwiers L.-H."/>
            <person name="Turgeon B."/>
            <person name="Goodwin S."/>
            <person name="Spatafora J."/>
            <person name="Crous P."/>
            <person name="Grigoriev I."/>
        </authorList>
    </citation>
    <scope>NUCLEOTIDE SEQUENCE</scope>
    <source>
        <strain evidence="2 4">CBS 304.34</strain>
    </source>
</reference>
<keyword evidence="1" id="KW-0732">Signal</keyword>
<evidence type="ECO:0000256" key="1">
    <source>
        <dbReference type="SAM" id="SignalP"/>
    </source>
</evidence>
<reference evidence="4" key="2">
    <citation type="submission" date="2020-04" db="EMBL/GenBank/DDBJ databases">
        <authorList>
            <consortium name="NCBI Genome Project"/>
        </authorList>
    </citation>
    <scope>NUCLEOTIDE SEQUENCE</scope>
    <source>
        <strain evidence="4">CBS 304.34</strain>
    </source>
</reference>
<sequence length="153" mass="16374">MFLQSSVTTIWTLLGLRITEGTYGGAGLSIVRTAPNYGETSCQNAQDAEQQRLLQRTSVRHAPDPNVPPLLLRARAAYPNTSNPYPSTACSDCVPITPNGISKDAPCSAPVRAAMCANPTLLVPMYSDKPVETLANPLPAPRFPAVVGLRLDR</sequence>
<dbReference type="GeneID" id="54466755"/>
<dbReference type="AlphaFoldDB" id="A0A6A6YAN5"/>
<feature type="signal peptide" evidence="1">
    <location>
        <begin position="1"/>
        <end position="21"/>
    </location>
</feature>
<gene>
    <name evidence="2 4" type="ORF">BDZ99DRAFT_524130</name>
</gene>
<proteinExistence type="predicted"/>
<evidence type="ECO:0000313" key="4">
    <source>
        <dbReference type="RefSeq" id="XP_033572850.1"/>
    </source>
</evidence>
<feature type="chain" id="PRO_5044628954" evidence="1">
    <location>
        <begin position="22"/>
        <end position="153"/>
    </location>
</feature>
<accession>A0A6A6YAN5</accession>
<name>A0A6A6YAN5_9PEZI</name>